<dbReference type="PANTHER" id="PTHR37299:SF1">
    <property type="entry name" value="STAGE 0 SPORULATION PROTEIN A HOMOLOG"/>
    <property type="match status" value="1"/>
</dbReference>
<reference evidence="6 7" key="1">
    <citation type="journal article" date="2017" name="Genome Announc.">
        <title>Draft Genome Sequence of Romboutsia weinsteinii sp. nov. Strain CCRI-19649(T) Isolated from Surface Water.</title>
        <authorList>
            <person name="Maheux A.F."/>
            <person name="Boudreau D.K."/>
            <person name="Berube E."/>
            <person name="Boissinot M."/>
            <person name="Cantin P."/>
            <person name="Raymond F."/>
            <person name="Corbeil J."/>
            <person name="Omar R.F."/>
            <person name="Bergeron M.G."/>
        </authorList>
    </citation>
    <scope>NUCLEOTIDE SEQUENCE [LARGE SCALE GENOMIC DNA]</scope>
    <source>
        <strain evidence="6 7">CCRI-19649</strain>
    </source>
</reference>
<dbReference type="AlphaFoldDB" id="A0A371IZ58"/>
<name>A0A371IZ58_9FIRM</name>
<dbReference type="SUPFAM" id="SSF52172">
    <property type="entry name" value="CheY-like"/>
    <property type="match status" value="1"/>
</dbReference>
<dbReference type="PANTHER" id="PTHR37299">
    <property type="entry name" value="TRANSCRIPTIONAL REGULATOR-RELATED"/>
    <property type="match status" value="1"/>
</dbReference>
<dbReference type="PROSITE" id="PS50110">
    <property type="entry name" value="RESPONSE_REGULATORY"/>
    <property type="match status" value="1"/>
</dbReference>
<dbReference type="SMART" id="SM00448">
    <property type="entry name" value="REC"/>
    <property type="match status" value="1"/>
</dbReference>
<feature type="domain" description="Response regulatory" evidence="4">
    <location>
        <begin position="3"/>
        <end position="116"/>
    </location>
</feature>
<evidence type="ECO:0000256" key="3">
    <source>
        <dbReference type="PROSITE-ProRule" id="PRU00169"/>
    </source>
</evidence>
<dbReference type="SMART" id="SM00850">
    <property type="entry name" value="LytTR"/>
    <property type="match status" value="1"/>
</dbReference>
<comment type="function">
    <text evidence="2">May play the central regulatory role in sporulation. It may be an element of the effector pathway responsible for the activation of sporulation genes in response to nutritional stress. Spo0A may act in concert with spo0H (a sigma factor) to control the expression of some genes that are critical to the sporulation process.</text>
</comment>
<accession>A0A371IZ58</accession>
<dbReference type="GO" id="GO:0000156">
    <property type="term" value="F:phosphorelay response regulator activity"/>
    <property type="evidence" value="ECO:0007669"/>
    <property type="project" value="InterPro"/>
</dbReference>
<dbReference type="Gene3D" id="2.40.50.1020">
    <property type="entry name" value="LytTr DNA-binding domain"/>
    <property type="match status" value="1"/>
</dbReference>
<sequence>MIKVAICDDDLKILNRTKEIVNGYKRKDLVIKAYKSGEELLKDDETFDIIFLDIDMGGINGIETAKIIRKYDKKVKIIYITNYTDYTSSAFGVHAFGYLVKPVDREEVYHQLDEALSYMEEDVEELIEFITDEGVVRIDLNKIYYFEYQSRKVIMKTIDEDHIIKEKISDIGNDMLKYGFLMPHKSFVVNLYNVKSVKGYDIYMMDGSIVPLSQKKSTQFRNGLNIYLSTHIDKGRKDKSHG</sequence>
<comment type="caution">
    <text evidence="6">The sequence shown here is derived from an EMBL/GenBank/DDBJ whole genome shotgun (WGS) entry which is preliminary data.</text>
</comment>
<evidence type="ECO:0000313" key="6">
    <source>
        <dbReference type="EMBL" id="RDY25754.1"/>
    </source>
</evidence>
<dbReference type="EMBL" id="NOJY02000049">
    <property type="protein sequence ID" value="RDY25754.1"/>
    <property type="molecule type" value="Genomic_DNA"/>
</dbReference>
<dbReference type="RefSeq" id="WP_094369353.1">
    <property type="nucleotide sequence ID" value="NZ_NOJY02000049.1"/>
</dbReference>
<protein>
    <recommendedName>
        <fullName evidence="1">Stage 0 sporulation protein A homolog</fullName>
    </recommendedName>
</protein>
<dbReference type="Gene3D" id="3.40.50.2300">
    <property type="match status" value="1"/>
</dbReference>
<organism evidence="6 7">
    <name type="scientific">Romboutsia weinsteinii</name>
    <dbReference type="NCBI Taxonomy" id="2020949"/>
    <lineage>
        <taxon>Bacteria</taxon>
        <taxon>Bacillati</taxon>
        <taxon>Bacillota</taxon>
        <taxon>Clostridia</taxon>
        <taxon>Peptostreptococcales</taxon>
        <taxon>Peptostreptococcaceae</taxon>
        <taxon>Romboutsia</taxon>
    </lineage>
</organism>
<gene>
    <name evidence="6" type="ORF">CHL78_016595</name>
</gene>
<keyword evidence="7" id="KW-1185">Reference proteome</keyword>
<evidence type="ECO:0000256" key="1">
    <source>
        <dbReference type="ARBA" id="ARBA00018672"/>
    </source>
</evidence>
<evidence type="ECO:0000256" key="2">
    <source>
        <dbReference type="ARBA" id="ARBA00024867"/>
    </source>
</evidence>
<dbReference type="Pfam" id="PF04397">
    <property type="entry name" value="LytTR"/>
    <property type="match status" value="1"/>
</dbReference>
<dbReference type="GO" id="GO:0003677">
    <property type="term" value="F:DNA binding"/>
    <property type="evidence" value="ECO:0007669"/>
    <property type="project" value="UniProtKB-KW"/>
</dbReference>
<evidence type="ECO:0000259" key="5">
    <source>
        <dbReference type="PROSITE" id="PS50930"/>
    </source>
</evidence>
<evidence type="ECO:0000259" key="4">
    <source>
        <dbReference type="PROSITE" id="PS50110"/>
    </source>
</evidence>
<evidence type="ECO:0000313" key="7">
    <source>
        <dbReference type="Proteomes" id="UP000215694"/>
    </source>
</evidence>
<dbReference type="InterPro" id="IPR007492">
    <property type="entry name" value="LytTR_DNA-bd_dom"/>
</dbReference>
<dbReference type="InterPro" id="IPR001789">
    <property type="entry name" value="Sig_transdc_resp-reg_receiver"/>
</dbReference>
<keyword evidence="3" id="KW-0597">Phosphoprotein</keyword>
<dbReference type="OrthoDB" id="9802383at2"/>
<dbReference type="InterPro" id="IPR011006">
    <property type="entry name" value="CheY-like_superfamily"/>
</dbReference>
<dbReference type="PROSITE" id="PS50930">
    <property type="entry name" value="HTH_LYTTR"/>
    <property type="match status" value="1"/>
</dbReference>
<dbReference type="Pfam" id="PF00072">
    <property type="entry name" value="Response_reg"/>
    <property type="match status" value="1"/>
</dbReference>
<keyword evidence="6" id="KW-0238">DNA-binding</keyword>
<proteinExistence type="predicted"/>
<dbReference type="InterPro" id="IPR046947">
    <property type="entry name" value="LytR-like"/>
</dbReference>
<dbReference type="Proteomes" id="UP000215694">
    <property type="component" value="Unassembled WGS sequence"/>
</dbReference>
<feature type="domain" description="HTH LytTR-type" evidence="5">
    <location>
        <begin position="127"/>
        <end position="226"/>
    </location>
</feature>
<feature type="modified residue" description="4-aspartylphosphate" evidence="3">
    <location>
        <position position="53"/>
    </location>
</feature>